<evidence type="ECO:0000313" key="4">
    <source>
        <dbReference type="Proteomes" id="UP000242818"/>
    </source>
</evidence>
<gene>
    <name evidence="3" type="ORF">GA0116948_105245</name>
</gene>
<feature type="chain" id="PRO_5008690500" evidence="1">
    <location>
        <begin position="20"/>
        <end position="558"/>
    </location>
</feature>
<keyword evidence="4" id="KW-1185">Reference proteome</keyword>
<reference evidence="3 4" key="1">
    <citation type="submission" date="2016-08" db="EMBL/GenBank/DDBJ databases">
        <authorList>
            <person name="Seilhamer J.J."/>
        </authorList>
    </citation>
    <scope>NUCLEOTIDE SEQUENCE [LARGE SCALE GENOMIC DNA]</scope>
    <source>
        <strain evidence="3 4">A37T2</strain>
    </source>
</reference>
<sequence>MKVIPLLLSLLLVCGGLQAQSAASQLATEAKVWGLLKYYHPAVAGGQYDWDTVLLHAIPRILNARKTPVITAEIQHLLNLAGADPAPPLRLYDSMAIMYRNFDTAWISDDHNLTDTQQIQLRYIARHPARLQNHYVRTGAAIDSVYAPANEAAYTQSPFPDPAYRLLSLFRYWNVIQHYYPYKYLIGTPWPRVLEPLTEAFLNARDAAAYERALAQMVAAANDSQTQLLPDAAYAVAGRYPAPFTVYIIDNKAVVMRITDSSALKGTDIKPGVVIDEVDGVRLADRIQYLWPYVPASSPGARLRDMQPLLLNSDKPDMTLVCYTLEGRKFKAKCKRPDKIKSQPDTLLTVPPARMLDNNIGYIHFARLHPGNTDSILQTMMKTKAIIFDLREPVTDTTVIYEVPRYLLTDRVPYAFVTAPYFPLPGTFHYQLASHGSDDNHYIGIKSNAAHYPGKIILLVNEHTQDLAEWAAMLLQSTRRATIVGTPTAGALGPVTQLPLADSHQVTFTAQGSYALNGTPIQRQGIPITIPVSIHIFDLQHQQDVILQQALNFINNNP</sequence>
<dbReference type="Proteomes" id="UP000242818">
    <property type="component" value="Unassembled WGS sequence"/>
</dbReference>
<dbReference type="EMBL" id="FMAR01000005">
    <property type="protein sequence ID" value="SCC30055.1"/>
    <property type="molecule type" value="Genomic_DNA"/>
</dbReference>
<dbReference type="InterPro" id="IPR005151">
    <property type="entry name" value="Tail-specific_protease"/>
</dbReference>
<evidence type="ECO:0000259" key="2">
    <source>
        <dbReference type="SMART" id="SM00245"/>
    </source>
</evidence>
<dbReference type="GO" id="GO:0008236">
    <property type="term" value="F:serine-type peptidase activity"/>
    <property type="evidence" value="ECO:0007669"/>
    <property type="project" value="InterPro"/>
</dbReference>
<evidence type="ECO:0000313" key="3">
    <source>
        <dbReference type="EMBL" id="SCC30055.1"/>
    </source>
</evidence>
<dbReference type="PANTHER" id="PTHR11261:SF3">
    <property type="entry name" value="RETINOL-BINDING PROTEIN 3"/>
    <property type="match status" value="1"/>
</dbReference>
<feature type="signal peptide" evidence="1">
    <location>
        <begin position="1"/>
        <end position="19"/>
    </location>
</feature>
<name>A0A1C4DF95_9BACT</name>
<dbReference type="Gene3D" id="3.90.226.10">
    <property type="entry name" value="2-enoyl-CoA Hydratase, Chain A, domain 1"/>
    <property type="match status" value="1"/>
</dbReference>
<dbReference type="InterPro" id="IPR029045">
    <property type="entry name" value="ClpP/crotonase-like_dom_sf"/>
</dbReference>
<protein>
    <submittedName>
        <fullName evidence="3">Peptidase family S41</fullName>
    </submittedName>
</protein>
<accession>A0A1C4DF95</accession>
<dbReference type="SUPFAM" id="SSF52096">
    <property type="entry name" value="ClpP/crotonase"/>
    <property type="match status" value="1"/>
</dbReference>
<organism evidence="3 4">
    <name type="scientific">Chitinophaga costaii</name>
    <dbReference type="NCBI Taxonomy" id="1335309"/>
    <lineage>
        <taxon>Bacteria</taxon>
        <taxon>Pseudomonadati</taxon>
        <taxon>Bacteroidota</taxon>
        <taxon>Chitinophagia</taxon>
        <taxon>Chitinophagales</taxon>
        <taxon>Chitinophagaceae</taxon>
        <taxon>Chitinophaga</taxon>
    </lineage>
</organism>
<dbReference type="Pfam" id="PF03572">
    <property type="entry name" value="Peptidase_S41"/>
    <property type="match status" value="1"/>
</dbReference>
<proteinExistence type="predicted"/>
<dbReference type="RefSeq" id="WP_089711598.1">
    <property type="nucleotide sequence ID" value="NZ_FMAR01000005.1"/>
</dbReference>
<evidence type="ECO:0000256" key="1">
    <source>
        <dbReference type="SAM" id="SignalP"/>
    </source>
</evidence>
<dbReference type="PANTHER" id="PTHR11261">
    <property type="entry name" value="INTERPHOTORECEPTOR RETINOID-BINDING PROTEIN"/>
    <property type="match status" value="1"/>
</dbReference>
<dbReference type="AlphaFoldDB" id="A0A1C4DF95"/>
<dbReference type="GO" id="GO:0006508">
    <property type="term" value="P:proteolysis"/>
    <property type="evidence" value="ECO:0007669"/>
    <property type="project" value="InterPro"/>
</dbReference>
<feature type="domain" description="Tail specific protease" evidence="2">
    <location>
        <begin position="327"/>
        <end position="533"/>
    </location>
</feature>
<dbReference type="STRING" id="1335309.GA0116948_105245"/>
<dbReference type="SMART" id="SM00245">
    <property type="entry name" value="TSPc"/>
    <property type="match status" value="1"/>
</dbReference>
<keyword evidence="1" id="KW-0732">Signal</keyword>
<dbReference type="OrthoDB" id="5379939at2"/>